<evidence type="ECO:0000313" key="1">
    <source>
        <dbReference type="Proteomes" id="UP000095280"/>
    </source>
</evidence>
<dbReference type="InterPro" id="IPR002925">
    <property type="entry name" value="Dienelactn_hydro"/>
</dbReference>
<dbReference type="InterPro" id="IPR029058">
    <property type="entry name" value="AB_hydrolase_fold"/>
</dbReference>
<dbReference type="WBParaSite" id="maker-uti_cns_0045942-snap-gene-0.39-mRNA-1">
    <property type="protein sequence ID" value="maker-uti_cns_0045942-snap-gene-0.39-mRNA-1"/>
    <property type="gene ID" value="maker-uti_cns_0045942-snap-gene-0.39"/>
</dbReference>
<dbReference type="AlphaFoldDB" id="A0A1I8J6U1"/>
<reference evidence="2" key="1">
    <citation type="submission" date="2016-11" db="UniProtKB">
        <authorList>
            <consortium name="WormBaseParasite"/>
        </authorList>
    </citation>
    <scope>IDENTIFICATION</scope>
</reference>
<protein>
    <submittedName>
        <fullName evidence="2">DLH domain-containing protein</fullName>
    </submittedName>
</protein>
<dbReference type="Proteomes" id="UP000095280">
    <property type="component" value="Unplaced"/>
</dbReference>
<dbReference type="GO" id="GO:0016787">
    <property type="term" value="F:hydrolase activity"/>
    <property type="evidence" value="ECO:0007669"/>
    <property type="project" value="InterPro"/>
</dbReference>
<keyword evidence="1" id="KW-1185">Reference proteome</keyword>
<proteinExistence type="predicted"/>
<dbReference type="PANTHER" id="PTHR17630:SF44">
    <property type="entry name" value="PROTEIN AIM2"/>
    <property type="match status" value="1"/>
</dbReference>
<sequence length="257" mass="28367">MSSKDEACCRQGTPVDHMPVGATVGTVQKLQSSSADSQLPIYKTGSGRRVGIVAAYDIFGFEVEQTRLFCDELAAAVDGTVVMPDYFRGRAWKQFPIEDQAEFFKWIGEVADAGKAIRDTFDTVIPYMRQQLGDDCPVAIIGFCWGGWVVALTLADSSNPFACGVGLHPSRQSAEDIAKIRAPIALFPAENDPEMAEFLDGIPDKELAARCLHKRFIGVQHGFCTKRSDREKPDTLAKVQEANQDTAEFILERTRRN</sequence>
<dbReference type="SUPFAM" id="SSF53474">
    <property type="entry name" value="alpha/beta-Hydrolases"/>
    <property type="match status" value="1"/>
</dbReference>
<evidence type="ECO:0000313" key="2">
    <source>
        <dbReference type="WBParaSite" id="maker-uti_cns_0045942-snap-gene-0.39-mRNA-1"/>
    </source>
</evidence>
<organism evidence="1 2">
    <name type="scientific">Macrostomum lignano</name>
    <dbReference type="NCBI Taxonomy" id="282301"/>
    <lineage>
        <taxon>Eukaryota</taxon>
        <taxon>Metazoa</taxon>
        <taxon>Spiralia</taxon>
        <taxon>Lophotrochozoa</taxon>
        <taxon>Platyhelminthes</taxon>
        <taxon>Rhabditophora</taxon>
        <taxon>Macrostomorpha</taxon>
        <taxon>Macrostomida</taxon>
        <taxon>Macrostomidae</taxon>
        <taxon>Macrostomum</taxon>
    </lineage>
</organism>
<name>A0A1I8J6U1_9PLAT</name>
<dbReference type="Pfam" id="PF01738">
    <property type="entry name" value="DLH"/>
    <property type="match status" value="1"/>
</dbReference>
<dbReference type="PANTHER" id="PTHR17630">
    <property type="entry name" value="DIENELACTONE HYDROLASE"/>
    <property type="match status" value="1"/>
</dbReference>
<dbReference type="OrthoDB" id="17560at2759"/>
<dbReference type="Gene3D" id="3.40.50.1820">
    <property type="entry name" value="alpha/beta hydrolase"/>
    <property type="match status" value="1"/>
</dbReference>
<dbReference type="STRING" id="282301.A0A1I8J6U1"/>
<accession>A0A1I8J6U1</accession>